<organism evidence="2 3">
    <name type="scientific">Pleomassaria siparia CBS 279.74</name>
    <dbReference type="NCBI Taxonomy" id="1314801"/>
    <lineage>
        <taxon>Eukaryota</taxon>
        <taxon>Fungi</taxon>
        <taxon>Dikarya</taxon>
        <taxon>Ascomycota</taxon>
        <taxon>Pezizomycotina</taxon>
        <taxon>Dothideomycetes</taxon>
        <taxon>Pleosporomycetidae</taxon>
        <taxon>Pleosporales</taxon>
        <taxon>Pleomassariaceae</taxon>
        <taxon>Pleomassaria</taxon>
    </lineage>
</organism>
<proteinExistence type="predicted"/>
<evidence type="ECO:0008006" key="4">
    <source>
        <dbReference type="Google" id="ProtNLM"/>
    </source>
</evidence>
<name>A0A6G1KKV3_9PLEO</name>
<dbReference type="Proteomes" id="UP000799428">
    <property type="component" value="Unassembled WGS sequence"/>
</dbReference>
<feature type="chain" id="PRO_5026303002" description="Ubiquitin 3 binding protein But2 C-terminal domain-containing protein" evidence="1">
    <location>
        <begin position="19"/>
        <end position="215"/>
    </location>
</feature>
<evidence type="ECO:0000256" key="1">
    <source>
        <dbReference type="SAM" id="SignalP"/>
    </source>
</evidence>
<sequence length="215" mass="23333">MKSLILATALAALPTVFSLPDVVAKELPATCSSYPGYDATTQIAGPWILQFVNTENPAIDGFGSTAEYSLSVSNSGPTLRWGSITIPTRNDIAKTPLECTNNTLAARVPTEVTAAGAPTNVQWTPLVLSPYPYDMELMYKITGGIPVKIFEHYINGTKQPGVFLGAGVNDTTWGFKYQAANVGSYRRDYYSIRVLGEGFGEMLANETRGFVRIYE</sequence>
<feature type="signal peptide" evidence="1">
    <location>
        <begin position="1"/>
        <end position="18"/>
    </location>
</feature>
<dbReference type="AlphaFoldDB" id="A0A6G1KKV3"/>
<keyword evidence="1" id="KW-0732">Signal</keyword>
<protein>
    <recommendedName>
        <fullName evidence="4">Ubiquitin 3 binding protein But2 C-terminal domain-containing protein</fullName>
    </recommendedName>
</protein>
<evidence type="ECO:0000313" key="3">
    <source>
        <dbReference type="Proteomes" id="UP000799428"/>
    </source>
</evidence>
<accession>A0A6G1KKV3</accession>
<dbReference type="OrthoDB" id="3545468at2759"/>
<dbReference type="EMBL" id="MU005765">
    <property type="protein sequence ID" value="KAF2713253.1"/>
    <property type="molecule type" value="Genomic_DNA"/>
</dbReference>
<evidence type="ECO:0000313" key="2">
    <source>
        <dbReference type="EMBL" id="KAF2713253.1"/>
    </source>
</evidence>
<reference evidence="2" key="1">
    <citation type="journal article" date="2020" name="Stud. Mycol.">
        <title>101 Dothideomycetes genomes: a test case for predicting lifestyles and emergence of pathogens.</title>
        <authorList>
            <person name="Haridas S."/>
            <person name="Albert R."/>
            <person name="Binder M."/>
            <person name="Bloem J."/>
            <person name="Labutti K."/>
            <person name="Salamov A."/>
            <person name="Andreopoulos B."/>
            <person name="Baker S."/>
            <person name="Barry K."/>
            <person name="Bills G."/>
            <person name="Bluhm B."/>
            <person name="Cannon C."/>
            <person name="Castanera R."/>
            <person name="Culley D."/>
            <person name="Daum C."/>
            <person name="Ezra D."/>
            <person name="Gonzalez J."/>
            <person name="Henrissat B."/>
            <person name="Kuo A."/>
            <person name="Liang C."/>
            <person name="Lipzen A."/>
            <person name="Lutzoni F."/>
            <person name="Magnuson J."/>
            <person name="Mondo S."/>
            <person name="Nolan M."/>
            <person name="Ohm R."/>
            <person name="Pangilinan J."/>
            <person name="Park H.-J."/>
            <person name="Ramirez L."/>
            <person name="Alfaro M."/>
            <person name="Sun H."/>
            <person name="Tritt A."/>
            <person name="Yoshinaga Y."/>
            <person name="Zwiers L.-H."/>
            <person name="Turgeon B."/>
            <person name="Goodwin S."/>
            <person name="Spatafora J."/>
            <person name="Crous P."/>
            <person name="Grigoriev I."/>
        </authorList>
    </citation>
    <scope>NUCLEOTIDE SEQUENCE</scope>
    <source>
        <strain evidence="2">CBS 279.74</strain>
    </source>
</reference>
<keyword evidence="3" id="KW-1185">Reference proteome</keyword>
<gene>
    <name evidence="2" type="ORF">K504DRAFT_487710</name>
</gene>